<evidence type="ECO:0000313" key="4">
    <source>
        <dbReference type="Proteomes" id="UP000031036"/>
    </source>
</evidence>
<proteinExistence type="predicted"/>
<dbReference type="AlphaFoldDB" id="A0A0B2VSE2"/>
<dbReference type="Gene3D" id="3.30.1120.50">
    <property type="entry name" value="Pepsin inhibitor-3"/>
    <property type="match status" value="1"/>
</dbReference>
<dbReference type="SUPFAM" id="SSF55149">
    <property type="entry name" value="Pepsin inhibitor-3"/>
    <property type="match status" value="1"/>
</dbReference>
<evidence type="ECO:0000313" key="3">
    <source>
        <dbReference type="EMBL" id="KHN83925.1"/>
    </source>
</evidence>
<organism evidence="3 4">
    <name type="scientific">Toxocara canis</name>
    <name type="common">Canine roundworm</name>
    <dbReference type="NCBI Taxonomy" id="6265"/>
    <lineage>
        <taxon>Eukaryota</taxon>
        <taxon>Metazoa</taxon>
        <taxon>Ecdysozoa</taxon>
        <taxon>Nematoda</taxon>
        <taxon>Chromadorea</taxon>
        <taxon>Rhabditida</taxon>
        <taxon>Spirurina</taxon>
        <taxon>Ascaridomorpha</taxon>
        <taxon>Ascaridoidea</taxon>
        <taxon>Toxocaridae</taxon>
        <taxon>Toxocara</taxon>
    </lineage>
</organism>
<keyword evidence="4" id="KW-1185">Reference proteome</keyword>
<evidence type="ECO:0000259" key="2">
    <source>
        <dbReference type="Pfam" id="PF06394"/>
    </source>
</evidence>
<evidence type="ECO:0000256" key="1">
    <source>
        <dbReference type="SAM" id="SignalP"/>
    </source>
</evidence>
<feature type="domain" description="Pepsin inhibitor-3-like repeated" evidence="2">
    <location>
        <begin position="57"/>
        <end position="111"/>
    </location>
</feature>
<sequence length="153" mass="17488">MAKFSICSLLIIALFSNVNAFIHYVNENGARCIVVARRNFEQLPGEEQAKANYPERPEKPSFCNLTQIEMEGCTIIKGKLFVVDKFVRNLTTDEEEKIKVFLEQWKAYMKNYTPYYSQYSATSSDVTHSPEGNKATMTPVAEPQNPKICTLLY</sequence>
<gene>
    <name evidence="3" type="ORF">Tcan_13553</name>
</gene>
<feature type="signal peptide" evidence="1">
    <location>
        <begin position="1"/>
        <end position="20"/>
    </location>
</feature>
<accession>A0A0B2VSE2</accession>
<reference evidence="3 4" key="1">
    <citation type="submission" date="2014-11" db="EMBL/GenBank/DDBJ databases">
        <title>Genetic blueprint of the zoonotic pathogen Toxocara canis.</title>
        <authorList>
            <person name="Zhu X.-Q."/>
            <person name="Korhonen P.K."/>
            <person name="Cai H."/>
            <person name="Young N.D."/>
            <person name="Nejsum P."/>
            <person name="von Samson-Himmelstjerna G."/>
            <person name="Boag P.R."/>
            <person name="Tan P."/>
            <person name="Li Q."/>
            <person name="Min J."/>
            <person name="Yang Y."/>
            <person name="Wang X."/>
            <person name="Fang X."/>
            <person name="Hall R.S."/>
            <person name="Hofmann A."/>
            <person name="Sternberg P.W."/>
            <person name="Jex A.R."/>
            <person name="Gasser R.B."/>
        </authorList>
    </citation>
    <scope>NUCLEOTIDE SEQUENCE [LARGE SCALE GENOMIC DNA]</scope>
    <source>
        <strain evidence="3">PN_DK_2014</strain>
    </source>
</reference>
<dbReference type="InterPro" id="IPR038412">
    <property type="entry name" value="Pepsin-I3_sf"/>
</dbReference>
<dbReference type="Proteomes" id="UP000031036">
    <property type="component" value="Unassembled WGS sequence"/>
</dbReference>
<keyword evidence="1" id="KW-0732">Signal</keyword>
<name>A0A0B2VSE2_TOXCA</name>
<dbReference type="Pfam" id="PF06394">
    <property type="entry name" value="Pepsin-I3"/>
    <property type="match status" value="1"/>
</dbReference>
<dbReference type="EMBL" id="JPKZ01001122">
    <property type="protein sequence ID" value="KHN83925.1"/>
    <property type="molecule type" value="Genomic_DNA"/>
</dbReference>
<comment type="caution">
    <text evidence="3">The sequence shown here is derived from an EMBL/GenBank/DDBJ whole genome shotgun (WGS) entry which is preliminary data.</text>
</comment>
<dbReference type="InterPro" id="IPR010480">
    <property type="entry name" value="Pepsin-I3"/>
</dbReference>
<feature type="chain" id="PRO_5002095574" description="Pepsin inhibitor-3-like repeated domain-containing protein" evidence="1">
    <location>
        <begin position="21"/>
        <end position="153"/>
    </location>
</feature>
<protein>
    <recommendedName>
        <fullName evidence="2">Pepsin inhibitor-3-like repeated domain-containing protein</fullName>
    </recommendedName>
</protein>